<dbReference type="GO" id="GO:0019748">
    <property type="term" value="P:secondary metabolic process"/>
    <property type="evidence" value="ECO:0007669"/>
    <property type="project" value="UniProtKB-ARBA"/>
</dbReference>
<dbReference type="CDD" id="cd19545">
    <property type="entry name" value="FUM14_C_NRPS-like"/>
    <property type="match status" value="2"/>
</dbReference>
<keyword evidence="3" id="KW-0597">Phosphoprotein</keyword>
<dbReference type="InterPro" id="IPR001242">
    <property type="entry name" value="Condensation_dom"/>
</dbReference>
<dbReference type="InterPro" id="IPR006162">
    <property type="entry name" value="Ppantetheine_attach_site"/>
</dbReference>
<evidence type="ECO:0000256" key="1">
    <source>
        <dbReference type="ARBA" id="ARBA00005179"/>
    </source>
</evidence>
<evidence type="ECO:0000256" key="3">
    <source>
        <dbReference type="ARBA" id="ARBA00022553"/>
    </source>
</evidence>
<feature type="domain" description="Carrier" evidence="7">
    <location>
        <begin position="2061"/>
        <end position="2137"/>
    </location>
</feature>
<dbReference type="Gene3D" id="3.40.50.12780">
    <property type="entry name" value="N-terminal domain of ligase-like"/>
    <property type="match status" value="5"/>
</dbReference>
<feature type="region of interest" description="Disordered" evidence="6">
    <location>
        <begin position="2137"/>
        <end position="2164"/>
    </location>
</feature>
<dbReference type="CDD" id="cd05918">
    <property type="entry name" value="A_NRPS_SidN3_like"/>
    <property type="match status" value="5"/>
</dbReference>
<dbReference type="NCBIfam" id="TIGR01733">
    <property type="entry name" value="AA-adenyl-dom"/>
    <property type="match status" value="5"/>
</dbReference>
<comment type="similarity">
    <text evidence="5">Belongs to the NRP synthetase family.</text>
</comment>
<dbReference type="SUPFAM" id="SSF52777">
    <property type="entry name" value="CoA-dependent acyltransferases"/>
    <property type="match status" value="18"/>
</dbReference>
<dbReference type="Pfam" id="PF00550">
    <property type="entry name" value="PP-binding"/>
    <property type="match status" value="6"/>
</dbReference>
<dbReference type="InterPro" id="IPR009081">
    <property type="entry name" value="PP-bd_ACP"/>
</dbReference>
<dbReference type="InterPro" id="IPR000873">
    <property type="entry name" value="AMP-dep_synth/lig_dom"/>
</dbReference>
<dbReference type="Gene3D" id="3.30.559.30">
    <property type="entry name" value="Nonribosomal peptide synthetase, condensation domain"/>
    <property type="match status" value="9"/>
</dbReference>
<reference evidence="8" key="2">
    <citation type="submission" date="2023-05" db="EMBL/GenBank/DDBJ databases">
        <authorList>
            <consortium name="Lawrence Berkeley National Laboratory"/>
            <person name="Steindorff A."/>
            <person name="Hensen N."/>
            <person name="Bonometti L."/>
            <person name="Westerberg I."/>
            <person name="Brannstrom I.O."/>
            <person name="Guillou S."/>
            <person name="Cros-Aarteil S."/>
            <person name="Calhoun S."/>
            <person name="Haridas S."/>
            <person name="Kuo A."/>
            <person name="Mondo S."/>
            <person name="Pangilinan J."/>
            <person name="Riley R."/>
            <person name="Labutti K."/>
            <person name="Andreopoulos B."/>
            <person name="Lipzen A."/>
            <person name="Chen C."/>
            <person name="Yanf M."/>
            <person name="Daum C."/>
            <person name="Ng V."/>
            <person name="Clum A."/>
            <person name="Ohm R."/>
            <person name="Martin F."/>
            <person name="Silar P."/>
            <person name="Natvig D."/>
            <person name="Lalanne C."/>
            <person name="Gautier V."/>
            <person name="Ament-Velasquez S.L."/>
            <person name="Kruys A."/>
            <person name="Hutchinson M.I."/>
            <person name="Powell A.J."/>
            <person name="Barry K."/>
            <person name="Miller A.N."/>
            <person name="Grigoriev I.V."/>
            <person name="Debuchy R."/>
            <person name="Gladieux P."/>
            <person name="Thoren M.H."/>
            <person name="Johannesson H."/>
        </authorList>
    </citation>
    <scope>NUCLEOTIDE SEQUENCE</scope>
    <source>
        <strain evidence="8">CBS 990.96</strain>
    </source>
</reference>
<feature type="domain" description="Carrier" evidence="7">
    <location>
        <begin position="5918"/>
        <end position="5994"/>
    </location>
</feature>
<dbReference type="GO" id="GO:0016874">
    <property type="term" value="F:ligase activity"/>
    <property type="evidence" value="ECO:0007669"/>
    <property type="project" value="UniProtKB-KW"/>
</dbReference>
<dbReference type="SUPFAM" id="SSF56801">
    <property type="entry name" value="Acetyl-CoA synthetase-like"/>
    <property type="match status" value="5"/>
</dbReference>
<dbReference type="CDD" id="cd19542">
    <property type="entry name" value="CT_NRPS-like"/>
    <property type="match status" value="4"/>
</dbReference>
<dbReference type="EMBL" id="MU865395">
    <property type="protein sequence ID" value="KAK4224364.1"/>
    <property type="molecule type" value="Genomic_DNA"/>
</dbReference>
<keyword evidence="9" id="KW-1185">Reference proteome</keyword>
<organism evidence="8 9">
    <name type="scientific">Podospora fimiseda</name>
    <dbReference type="NCBI Taxonomy" id="252190"/>
    <lineage>
        <taxon>Eukaryota</taxon>
        <taxon>Fungi</taxon>
        <taxon>Dikarya</taxon>
        <taxon>Ascomycota</taxon>
        <taxon>Pezizomycotina</taxon>
        <taxon>Sordariomycetes</taxon>
        <taxon>Sordariomycetidae</taxon>
        <taxon>Sordariales</taxon>
        <taxon>Podosporaceae</taxon>
        <taxon>Podospora</taxon>
    </lineage>
</organism>
<feature type="domain" description="Carrier" evidence="7">
    <location>
        <begin position="4787"/>
        <end position="4863"/>
    </location>
</feature>
<dbReference type="FunFam" id="3.30.559.30:FF:000003">
    <property type="entry name" value="Nonribosomal peptide synthase SidD"/>
    <property type="match status" value="2"/>
</dbReference>
<dbReference type="PROSITE" id="PS00455">
    <property type="entry name" value="AMP_BINDING"/>
    <property type="match status" value="5"/>
</dbReference>
<keyword evidence="4" id="KW-0436">Ligase</keyword>
<evidence type="ECO:0000256" key="2">
    <source>
        <dbReference type="ARBA" id="ARBA00022450"/>
    </source>
</evidence>
<dbReference type="CDD" id="cd19534">
    <property type="entry name" value="E_NRPS"/>
    <property type="match status" value="2"/>
</dbReference>
<protein>
    <submittedName>
        <fullName evidence="8">Peptide synthase</fullName>
    </submittedName>
</protein>
<dbReference type="NCBIfam" id="NF003417">
    <property type="entry name" value="PRK04813.1"/>
    <property type="match status" value="6"/>
</dbReference>
<dbReference type="PANTHER" id="PTHR45398:SF1">
    <property type="entry name" value="ENZYME, PUTATIVE (JCVI)-RELATED"/>
    <property type="match status" value="1"/>
</dbReference>
<dbReference type="InterPro" id="IPR020806">
    <property type="entry name" value="PKS_PP-bd"/>
</dbReference>
<evidence type="ECO:0000256" key="5">
    <source>
        <dbReference type="ARBA" id="ARBA00029454"/>
    </source>
</evidence>
<evidence type="ECO:0000313" key="9">
    <source>
        <dbReference type="Proteomes" id="UP001301958"/>
    </source>
</evidence>
<comment type="caution">
    <text evidence="8">The sequence shown here is derived from an EMBL/GenBank/DDBJ whole genome shotgun (WGS) entry which is preliminary data.</text>
</comment>
<dbReference type="PANTHER" id="PTHR45398">
    <property type="match status" value="1"/>
</dbReference>
<evidence type="ECO:0000313" key="8">
    <source>
        <dbReference type="EMBL" id="KAK4224364.1"/>
    </source>
</evidence>
<evidence type="ECO:0000259" key="7">
    <source>
        <dbReference type="PROSITE" id="PS50075"/>
    </source>
</evidence>
<feature type="domain" description="Carrier" evidence="7">
    <location>
        <begin position="474"/>
        <end position="551"/>
    </location>
</feature>
<dbReference type="GO" id="GO:0031177">
    <property type="term" value="F:phosphopantetheine binding"/>
    <property type="evidence" value="ECO:0007669"/>
    <property type="project" value="InterPro"/>
</dbReference>
<dbReference type="SMART" id="SM00823">
    <property type="entry name" value="PKS_PP"/>
    <property type="match status" value="4"/>
</dbReference>
<comment type="pathway">
    <text evidence="1">Secondary metabolite biosynthesis.</text>
</comment>
<dbReference type="Gene3D" id="3.30.559.10">
    <property type="entry name" value="Chloramphenicol acetyltransferase-like domain"/>
    <property type="match status" value="9"/>
</dbReference>
<dbReference type="InterPro" id="IPR042099">
    <property type="entry name" value="ANL_N_sf"/>
</dbReference>
<dbReference type="FunFam" id="3.30.559.30:FF:000002">
    <property type="entry name" value="Nonribosomal peptide synthase Pes1"/>
    <property type="match status" value="3"/>
</dbReference>
<dbReference type="FunFam" id="1.10.1200.10:FF:000005">
    <property type="entry name" value="Nonribosomal peptide synthetase 1"/>
    <property type="match status" value="2"/>
</dbReference>
<feature type="domain" description="Carrier" evidence="7">
    <location>
        <begin position="3190"/>
        <end position="3266"/>
    </location>
</feature>
<dbReference type="FunFam" id="3.30.559.30:FF:000005">
    <property type="entry name" value="Nonribosomal peptide synthase Pes1"/>
    <property type="match status" value="1"/>
</dbReference>
<evidence type="ECO:0000256" key="4">
    <source>
        <dbReference type="ARBA" id="ARBA00022598"/>
    </source>
</evidence>
<dbReference type="PROSITE" id="PS50075">
    <property type="entry name" value="CARRIER"/>
    <property type="match status" value="6"/>
</dbReference>
<dbReference type="InterPro" id="IPR023213">
    <property type="entry name" value="CAT-like_dom_sf"/>
</dbReference>
<dbReference type="Pfam" id="PF00668">
    <property type="entry name" value="Condensation"/>
    <property type="match status" value="9"/>
</dbReference>
<keyword evidence="2" id="KW-0596">Phosphopantetheine</keyword>
<dbReference type="Gene3D" id="3.30.300.30">
    <property type="match status" value="5"/>
</dbReference>
<dbReference type="Pfam" id="PF00501">
    <property type="entry name" value="AMP-binding"/>
    <property type="match status" value="5"/>
</dbReference>
<proteinExistence type="inferred from homology"/>
<accession>A0AAN7BJ50</accession>
<dbReference type="InterPro" id="IPR036736">
    <property type="entry name" value="ACP-like_sf"/>
</dbReference>
<name>A0AAN7BJ50_9PEZI</name>
<dbReference type="InterPro" id="IPR020845">
    <property type="entry name" value="AMP-binding_CS"/>
</dbReference>
<dbReference type="FunFam" id="3.30.559.10:FF:000016">
    <property type="entry name" value="Nonribosomal peptide synthase Pes1"/>
    <property type="match status" value="3"/>
</dbReference>
<dbReference type="Gene3D" id="1.10.1200.10">
    <property type="entry name" value="ACP-like"/>
    <property type="match status" value="7"/>
</dbReference>
<dbReference type="FunFam" id="3.40.50.980:FF:000001">
    <property type="entry name" value="Non-ribosomal peptide synthetase"/>
    <property type="match status" value="1"/>
</dbReference>
<dbReference type="Proteomes" id="UP001301958">
    <property type="component" value="Unassembled WGS sequence"/>
</dbReference>
<gene>
    <name evidence="8" type="ORF">QBC38DRAFT_18478</name>
</gene>
<feature type="domain" description="Carrier" evidence="7">
    <location>
        <begin position="6967"/>
        <end position="7043"/>
    </location>
</feature>
<dbReference type="SUPFAM" id="SSF47336">
    <property type="entry name" value="ACP-like"/>
    <property type="match status" value="6"/>
</dbReference>
<sequence>MLAVLKAGGAFVPLDPSHPVERLRGLCESVRATMILCSRHHAEMLAGVGLATVLPVDDATINESEESTDIVPNDVTSSSNAAYVIFTSGSTGKPKGTVIEHRAFCSSARAHGPALLIDGTCRVLQFAAHTFDASLVEILTPLMVGACVCIPSEQDRLNYIVGAINRMKVDHAVLTPSFVGFISPSAVPGLRRLVLAGESMAASHVTTWSHIELVNGYGPAESSVAAVVNSRVGPDTDPKDIGMPCGVRCWLVDPSNHQRLVPVGCVGELLLEGPSLARGYLNDPAKTEDSFIVEQGRRFYKTGDLARYNSTSGSFTYVGRKDTQIKFHGQRIELGEIEHHLAIDESVQHALVLLPKAGVLVQRLIVVFSPSESALPPSYPWTQDIPLELIDDATLVDPIVDGIRTRLTSRLPAYMVPSTWLCVTGIPMLSSRKMDRKSVSTWVETILTSEQSHRIIMGSQSDMSLNTIVEKADTPLTETEAKLREIWSLVLNLPADQISIEDRGFLSLGGDSITAMTCANQAKKANLGLLVQDIIRSKSLRQLAALVKPFEKQDFNKNLDGDKEEESTINKRFDLSPIQQYHFQVRGEAEGDEHFNQSFCLRLAHCIDALSVRNAIETVVQRHAMLRARFEPSETTGKWQQYVTSDVSSSYRFRAHQGILSSLEGDANISSAQGCLNVRHGPLFAAELFASERDNGNQILFLTAHHLVIDLVSWRVILEDIEELLEHKPLTNDRSLSFRKWVGIQIDECAAQNLARALPSADQVPEAQFSYWGMENKPNLYGDVACKGFDIDSETTARLLSDRCHATFKTETVELLLAALIWSFGLTFTDRAAPAIFNEGHGREPFKPEVDISRTVGWFTTLFPVAFPTTDSFVGALVATKDLRRRVPGNGRPYFATRFHNNGGQAQWGPQHKDMEISFNFLGRYQQLERAGALFQPAAGALMAGEAHPGSPTADFGQAAHRFSLVEISAVIVKGALRFGFAWNCNMRHQEEIHHWIDQCRRTLVEAAATIPNLASKITSSDLALLPDLTSGDLEAFERTKLPLLSGGQGWEGIADIYPVSPIQQGLLMSRTKDGDFYAVRRVLRISPNCEDSGKTIDPDKLADAWRGVVKHHALLRTVFVDAISQSRAGGFDQVVLNSVEPSVLVRGCSDGENGLLELAKNLEPMQYQDFAPQHRLSIFHCQLEGATTVVCVLEMSHAIMDGASMDIVLRDLAKSYAGTLDQLPEPLFSPFVESLQRRDLDADIAFWTSNLAGVEPCHFPILNDGIGRSEDVKELHSLRVNFPRLPDLREFCQDTGITLPNAFHAAWALTLSIYTGSKDVCFGFLVSGRDGELFEGSEDAVGPFINMATQRVRVGEGEDLDAKLTLLDVLEAVQRDQIQCMPYAQTSLAEVQHALHLPGGMPLFNTCISYRRILPSTLQPSSGGAGPFSWEDLEPIHDPTEYPISVNIEVDNEGEAAIDIDYWSDSVVGAQAQNVAATFIQALTNIIESAGTPISELDNVHETSKELIWGWNSNMPATTVDCVHHMVEKQVSLRPKSLAVRGWDADLSYEEIDALANRLAAHLLDLGVGPEVFVPVCFDKSAWTVVAMLGVLKAGGGVVPLDATHPPDALEGKVADAGAYVVVASESRASIFDAMVPYVVAVSPDMLYSLPGGAEPISSGVSPEDPAFVMFTSGSTGKPKGVVLCHQALVSSSLAHGGALGLGPHTRFLQFAAHTFDNSLEEMFTNLIHGGCICVPSDAERLGDLAGAIGRLDANFMDLTPTVAALLRAEEVPSIRGMGVGGEALTQEVLDIWGGFIPVHNQYGPSECSINATHRLHSDARGDVGNIGTSVGSVSWIVDPSDHNRLMPIGCAGELLIEGPILARGYLGRPVETAKAFIEMPAWASLDPYHTSKGERRMYKTGDLVRYNSDGSLIYLGRKDTQVKLHGQRIELGEIEHHVKTHLPASAQSSVELVSPAHTQKALAAFICLVGDDDDKTSEEHVRILPLDAKFQTLAEATAAAVATKTASYMVPSLFIPVSRMPLTSSGKLDRKRLRSLAVGLPADSLATYRLGTKTGKGRAPETRMEKKLQTLWALVLSVEAGSISAEDSFFRHGGDSVGAMRLVSVGRRHGITLTVSDVFQAPKLSDMAKLAIGEREEASKTDVDLDETLSTDEPLPGPASPFSLLPTDTATNLQKLKETVASVCNVDLSSVEDIYPCTPLQAGLVASSQRQPGAYVAMNAYALPADTDITRFKMAWDDVAQSEAILRTRVVFLEGLGFLQVVVGGKMCWDTAESIEGLPQGYRQLPPHDGGVLCRYAIVGENTVQPVFVWTAHHALYDGWSLPTLLGRVEERYRQPQMAMAPTPHYSRFVEHLISVDVGDLDAFWTSKLSGSAPQQFPQLPSPGYRVKATGQTRRVVSFTRPPTTELMATSFLRAAWALVVSIYSSSDDVVFGEVLNGRDVRVPGVEDLVGPTLTSVPRRVHLDRSLELGQMLADLQTDFNRTIPYQFAGLQRIKSLNHATAAACDFQNLFVIDTADDVREDSLWSNLVSGGSQQGADFFSYPLNVTCTTGRKKQLEMCAYFDPGVVPEWQVVRMLGQFETVLQKLSSPEAQEQKVGEIDLLSSEDRATLQDWNRVGGPVVERRVHDVLLEQMAIRGPESTAVVGWDANLSTRELDLLSNVLAKELVLRGVGSNGSKFVPFCLEKSTFAVVALLAILKTGAAFVPLDPAHPVDRLKEIVGDCEATFILCTPKFKDMCSQVVAAVVPADMAVVRKLAEADKEGTASTEEPEIPQCDPSDPAYVIFTSGSTGKPKGTIVSHTAFCSGAAAHGPAMMMTPPFRFLQFASYTFDACLIEILTTLMMGGTVCVPRGEDRTNGNIAAVMEEMGVTMTLLTPSFVRVLKPSDVPSLKTLILGGEAMNQSHVETWAGKVNLINAYGPSECSVVATVNPCITNSSNPANLGRGIGRCWIVDPDNHNRLVPIGSVGELLIEGPTLSNGYLRNGAKTREVFIDNPQWSKDETLSYSDISSRTPRRMYKTGDLVRVCNDSLGEMIYMGRKDASQAKLNGQRLELDEIAHHLGNDGSIRHAVVLLPKSGPCHKRLVAVLSLRDFLANGNDNGRGGLEPVVSRDASAVVNDVEERLRSKLPPYMIPSVWVVLPDIPLLPSGKLNRNSLIAFVEDMSGETFDKITAAHSTSGSHQQGPATSSSDSLTVHERLRAIWGQALNLNPERIGGNVSFLHLGGDSITAMQVMARCRSQGITITVQDIINSKSVHDLALKVRVPKIDPQGNQVTGEDHHEFDPTPIQQLYFQQMAGKGTQSAGSSTTTQFNQSVLLRLMRHVDGHDFGRALHALVEAHSMLRARFRRDGTGNWRQRITSDVTSSYRFKTHVISNMSRIEKRIQSSQKALDFQKGPLLAIDWFSIGSNKEVCIFITAHHLIIDVVSWGILLQDLEDFLGTGSIKPPTSMPFQMWSRKQSEQAQVQQNGPSLLPHHETADSDLEYWGMTGVPNVHRDVVNTETLELETDTTSLLLGPDCHKPLSTDTLDILLAALLLSYRNATTGRRGAPTIYNEGHGREPWDDSIDLSRTVGWFTTLSPVHLPDESSFDNDIINAIRWVKDYRSRLAGKGRPYFAYRLLTSQGREEYQQQWPVEVAFNYLGQMQQLNRADSILRSFEHDGEQSANSLSDVGKDVPRLALIEVSAIVAAGKMKLSFAFNKHMEHQDSIMKWVKGCRQLLEEGVGRLIQRSPEKTLSEFPLLPLAYYGVENLSDRLKEVSLELGDIEDVYPCSPMQRGLLLSQIRDPEKYAYSAIFEVSSAKGAIDHDDLCAAWQSVVKRHATLRTIFVDTIGDEGLMDQVVLRDAPARIELLQCDDGQTAQPAVAVLQALRGMNYNEKRPPHRLAVCYSPNGRVFCRLEISHAICDGSSLPILLSDLADAYGQSDKGGTMSINKPLPMYRDFIAHMQSQPRGESVGYWKEYLDGSEPCLFPTIADGQAHEGESDTGPSLGSHIISIDYQHIAHINSYCADSGITLSTLLQFVWALVIRSYTDSDEVLFGYLASGRDVPVANIENAVGAFINMLVCRLSLSPDTEVGEALDTMRLDLANAMAHQSCSLAEMQHELRLPGSTLFNTAFTYQRRGRGDDSPSRSSLQYRVVTAEDPSEYAIAVNVEATENTIEIHFGHWRNVVSDAQIKNVAATFQQALLSLIDDRSDDRLVGEVELVGKSGIKQISSWNNYRLPCVERCVHDLIYEHVQQRPDMTPAVCGWDASFTYRELDIAANALAYNLLSEGISGPDVYVPLCFEKSAWTVVAQLAVLKAGGAFVNLDPAHPDSRLGQLIQDANAQVVLCSSNYKAKMDAIATKTVVVNSQSITSLIGQSAIASAVPFPSPARPSSAAYVIFTSGTTGKPKGTVIEHGAFCTGGLAHAKAMFMHSDSRVLQFASYTFDASVMETLSCLLVGGCVCVPSDEDRINDVGGVIRQMGVTWTLLTPSVASTVKPESVPCLKTLVTGGEAMSAGHIEKWGTRCALVNAYGPSECSVVTNASTKVDESHNVCNVDRSNIGPAVGGRIWVVDPRNYNVLVPVGAVGELVVEGRLVARGYLNNLEQTAKAFIRSPPKWMQCPSLPQSIKPTGDKVSMYRTGDLVRYNSDGSVSYVARKDTQVKINGRRIELGEIESNCRSGMPDDMDSQVAVEVVVVSGNRSSTKLLAVFFTYNHGNTSSSTSFSLLPMTESLRKVAFDLQVHLNSVLPTYMVPQLFVPVSVMPWTSAGKLDRRRLRQAIEENGSKEAISGYKLSVAVATVKRREPSTDMEKKLLGLWESVLGLSSSTIGAGDSFFGVGGDSLTAMRLVGAARAHRINLSVLTVFEKPVLADMALACGGDESAPVLSVEPPQPFTLAPCPEVELDALIHEISEQCKLSRAQIQDIYPCSPLQEGLVALANKQEGAYIAINTLPLPAGINQQRFQSAWQQVINQTDILRTRIVHTAKSGFLQVVSVPAPIEWIAKDSLHEVVAEGKAIGMQNGGELTRYMMVENEGCRQFVWAIHHALYDGWSLPLIARQVQATYKTLASQDSLATGVIDIGPSYANFVRYLVHRNIAASEKFWVDSLAGASSITHFPQLPTTAVTTQQDSRSFRAETCKLPIKQSDLGLDITRPTLVRAAWAILVSSYTGTEDVVFGETLSGRNIDVPGVMEMAGPTFTTIPTRVQLSRGVRLADFLKEMHNLATRVAPHQHLGLQHIKRLNRDCSGACDFQNLLTIQSSRLTQSESLNQGDEAPWEFHGGSSTEGFFTHPLVLECNIDDVSIQATMHYDEQVLSTWHTQNLVHQFEGVLRHLLDGLRVNGTTLGDIPATSTNDQFLISKWNRTHATVKAEVMVNSCIHELFLIQASDRANQIAISGWDAELTYGEVRDYASRLANRLQSLGVGPNVMVPVCLERSAWSVVILMGVLMAGGAFVPLDPAHPMARHKDILESILPSLILASPEHMSRYTAEVELCVSVDGTMIRSLPTSPQPVNFQASPSNTAYVLFTSGSTGRPKGVVVAHRDFCSSSRGYARATHMNTSSRVLHFASLTFDVALMEVLTPLTLGASVCVPTGDERLHNLSHAMARLKTSWAFLTPSVAQLLDPDVVCPALKTLVCGGEAMLAETVERWADRVELMNGYGPTEASVLAVVNPRVSVERDPGVIGRATSAARAWVIDPREGYEDRLSPMGAIGELAISGPLLARGYLNDAQKTAKAFLELPGWARWFNGQQTAPTRVYRTGDLVQYRPDGAIEFVGRRDGQVKINGQRIELGEIESRLSVDSRVRLALVVQPKLGPCKKQLVAIITLTSNSGGRNSNLDKSTGDAVSVVQDCTPVDGPPDQIVPVRRDLAQIQSRLADMLPHYMIPTMWIVLGTMPVVVSGKLDRVRVAKWVEGLDDETYQRISTNLGLSGEGDDEAQVTDLGKKLREIWARELHIAEDRIKYNQAFLSLGGDSITAMGVVSRARNAKISLSVPNVLRCKSILNLAQLAKVSSTSSPVPSEPIKETDEPFALSPIQILYFAMADRHSGDARFNQSFVVSVHGRIPLDDLRRAMDLVVERHSMLRSRFSRTKNGIWQQSTAKMGPTSYASLAHHHLGSPSDIHSIIAEAQTALSIEHGPIFRVDFFRIIGHDETIVSMVAHHLCVDMVSWRIIIQDLSLILETGSLSPQLPPSFHSWCSMQSEHSNRTEKEASLPFSETLFKPSYWGLSGHLTYGKTTTESFTLSEQMTNLALLDCHKTFRSEPTDLFLAAISHSFAANFKDRDAPTIHTEIHGREPLDGTDIDLSGTVGWFTAISPLVVPTYADGKQVDALDAVRRTKDIRRSIPENGRLYFARRCLSHLTESSYFPMEVLFNFLGSGVQKQDHADSAIIRPLDLEDEPGFVADVGSETRRLALFEISAIVVNNKLQFSFMYDPTLEKVRDIGKWIAACKVTLEQMIRGLVQHNAEPTLSDYSLLRPMTYDGLRRLTRTILPSVGIRSLSEIEDVYPCTPVQEGMLISQLRDKRAYIFHGIYSVRHHNPSHRPNPSRIGRAWQKVVDRHPALRTVFIDSVRRGAVFDQVVLSNVHCGVLLLSSSDEDAMDRLAEVSLKGNKRPQLPHQLAICTTDSGRMFMKLEINHAAVDGGSLAIILEELACGYFGALEAMPGPLYSNYVRYIRSLPAGADAEYWMRYLGGLQPCYFPKLTASSPGADKRILRSATLQFNRYVELRQLSSTTGTTLANIMHTAWAFVLRKYTGSEDVCFGYLTADRDAPVPDIDRTVGTLINMLCCRIRISREQRVEQVFGMAQEQHLQSLEFQRCSLARVQHELGMAGKPLYNTTISTQNHSGADETIEGDRILFEMEEAHDPSEYAVTVNIDTSKDCEGVVFRYWSDQMSDEQAHEMAQFMARVLECFISLPTQSVSQLDLDVSRRATIKRLLLADTPSTPSTTTCAASSEAASPSDLISPATTMWTSLDGPIPDKLSRSRASHVSSKEKLLALWTVLLNLPDDSINGDDSFFDLGGDSITAMKLVGEARDQGLALSVADVFRFPSLDAMVASISPSELDVVHEDEPTTNSKPDDLHGYERFSLLAATNVDAFLQTDIVPQTGVFRGGLSDVLPATDFQSLAVAGSLLKSRWMLNYFYLDGDGSLNLSRFKRACFRVVHDLDILRTVFVPSNGRFLQVVLRTLRPVFNVVDVEDESMDQVTKRIQLQDRGGDAGDDEVGASVLLGEPYVEFTVVRDQHSCRHRIILRISHGQYDGVCFPRILEAITTAYQSDKITRPPTFANYLRASAGALRTEHYQHWKKLLSGSTMTPIINRQGPNYRKSKLGSPASLQRTIQLPALGSSQITTATVIKAAWAYVLAQVSASPDVVFGHTVSGRNGAVHGVENMIGPCLNLLPVRVRFGGPNWTARQLLSQIQEQQVANMPHEVLGFREIIRHCTDWPDWTYFTSTVQHQNIDQSDHICVGDISYRVGCASPVDEDFADLSIFSQRTGDEKEDAYDISLTFTDGGPVPRDFAQRALDMLCEAARLFAANPDTLLPSPAELVRNPKQIPFDDMPSMVVESHLHNLTEPQLESLTALVTKSWRQVLSTAKTQQIDVKRSSFFSLGGDIVSLAQLAFIFDQEGFPTPKLEDLIDYPTVMGHVGVLSSKGGTGTTGLVLSAAAAVAARSQQEQQQDEDSSDGFVAPVGGIQRADSSLSKVVKMAKKFKLVKMKKGSKRNVEGEGVVPRATW</sequence>
<dbReference type="InterPro" id="IPR010071">
    <property type="entry name" value="AA_adenyl_dom"/>
</dbReference>
<evidence type="ECO:0000256" key="6">
    <source>
        <dbReference type="SAM" id="MobiDB-lite"/>
    </source>
</evidence>
<reference evidence="8" key="1">
    <citation type="journal article" date="2023" name="Mol. Phylogenet. Evol.">
        <title>Genome-scale phylogeny and comparative genomics of the fungal order Sordariales.</title>
        <authorList>
            <person name="Hensen N."/>
            <person name="Bonometti L."/>
            <person name="Westerberg I."/>
            <person name="Brannstrom I.O."/>
            <person name="Guillou S."/>
            <person name="Cros-Aarteil S."/>
            <person name="Calhoun S."/>
            <person name="Haridas S."/>
            <person name="Kuo A."/>
            <person name="Mondo S."/>
            <person name="Pangilinan J."/>
            <person name="Riley R."/>
            <person name="LaButti K."/>
            <person name="Andreopoulos B."/>
            <person name="Lipzen A."/>
            <person name="Chen C."/>
            <person name="Yan M."/>
            <person name="Daum C."/>
            <person name="Ng V."/>
            <person name="Clum A."/>
            <person name="Steindorff A."/>
            <person name="Ohm R.A."/>
            <person name="Martin F."/>
            <person name="Silar P."/>
            <person name="Natvig D.O."/>
            <person name="Lalanne C."/>
            <person name="Gautier V."/>
            <person name="Ament-Velasquez S.L."/>
            <person name="Kruys A."/>
            <person name="Hutchinson M.I."/>
            <person name="Powell A.J."/>
            <person name="Barry K."/>
            <person name="Miller A.N."/>
            <person name="Grigoriev I.V."/>
            <person name="Debuchy R."/>
            <person name="Gladieux P."/>
            <person name="Hiltunen Thoren M."/>
            <person name="Johannesson H."/>
        </authorList>
    </citation>
    <scope>NUCLEOTIDE SEQUENCE</scope>
    <source>
        <strain evidence="8">CBS 990.96</strain>
    </source>
</reference>
<dbReference type="InterPro" id="IPR045851">
    <property type="entry name" value="AMP-bd_C_sf"/>
</dbReference>
<dbReference type="FunFam" id="3.40.50.12780:FF:000014">
    <property type="entry name" value="Nonribosomal peptide synthetase 1"/>
    <property type="match status" value="4"/>
</dbReference>
<dbReference type="FunFam" id="3.30.300.30:FF:000015">
    <property type="entry name" value="Nonribosomal peptide synthase SidD"/>
    <property type="match status" value="5"/>
</dbReference>
<dbReference type="PROSITE" id="PS00012">
    <property type="entry name" value="PHOSPHOPANTETHEINE"/>
    <property type="match status" value="3"/>
</dbReference>